<dbReference type="InterPro" id="IPR010982">
    <property type="entry name" value="Lambda_DNA-bd_dom_sf"/>
</dbReference>
<dbReference type="GO" id="GO:0003677">
    <property type="term" value="F:DNA binding"/>
    <property type="evidence" value="ECO:0007669"/>
    <property type="project" value="UniProtKB-KW"/>
</dbReference>
<proteinExistence type="predicted"/>
<evidence type="ECO:0000256" key="1">
    <source>
        <dbReference type="ARBA" id="ARBA00023125"/>
    </source>
</evidence>
<feature type="domain" description="HTH cro/C1-type" evidence="2">
    <location>
        <begin position="8"/>
        <end position="62"/>
    </location>
</feature>
<protein>
    <recommendedName>
        <fullName evidence="2">HTH cro/C1-type domain-containing protein</fullName>
    </recommendedName>
</protein>
<evidence type="ECO:0000259" key="2">
    <source>
        <dbReference type="PROSITE" id="PS50943"/>
    </source>
</evidence>
<organism evidence="3 4">
    <name type="scientific">Bacillus thuringiensis</name>
    <dbReference type="NCBI Taxonomy" id="1428"/>
    <lineage>
        <taxon>Bacteria</taxon>
        <taxon>Bacillati</taxon>
        <taxon>Bacillota</taxon>
        <taxon>Bacilli</taxon>
        <taxon>Bacillales</taxon>
        <taxon>Bacillaceae</taxon>
        <taxon>Bacillus</taxon>
        <taxon>Bacillus cereus group</taxon>
    </lineage>
</organism>
<dbReference type="PROSITE" id="PS50943">
    <property type="entry name" value="HTH_CROC1"/>
    <property type="match status" value="1"/>
</dbReference>
<dbReference type="EMBL" id="CP015350">
    <property type="protein sequence ID" value="ANS47589.1"/>
    <property type="molecule type" value="Genomic_DNA"/>
</dbReference>
<dbReference type="Pfam" id="PF01381">
    <property type="entry name" value="HTH_3"/>
    <property type="match status" value="1"/>
</dbReference>
<dbReference type="PANTHER" id="PTHR46558">
    <property type="entry name" value="TRACRIPTIONAL REGULATORY PROTEIN-RELATED-RELATED"/>
    <property type="match status" value="1"/>
</dbReference>
<dbReference type="RefSeq" id="WP_065483276.1">
    <property type="nucleotide sequence ID" value="NZ_CP015350.1"/>
</dbReference>
<reference evidence="3 4" key="1">
    <citation type="submission" date="2016-04" db="EMBL/GenBank/DDBJ databases">
        <title>High quality genome of the nematocidal Bacillus thuringiensis MYBT18246.</title>
        <authorList>
            <person name="Hollensteiner J."/>
            <person name="Poehlein A."/>
            <person name="Sproeer C."/>
            <person name="Bunk B."/>
            <person name="Rosenstiel P."/>
            <person name="Schulenburg H."/>
            <person name="Liesegang H."/>
        </authorList>
    </citation>
    <scope>NUCLEOTIDE SEQUENCE [LARGE SCALE GENOMIC DNA]</scope>
    <source>
        <strain evidence="3 4">MYBT18246</strain>
    </source>
</reference>
<evidence type="ECO:0000313" key="3">
    <source>
        <dbReference type="EMBL" id="ANS47589.1"/>
    </source>
</evidence>
<dbReference type="Proteomes" id="UP000092743">
    <property type="component" value="Chromosome"/>
</dbReference>
<name>A0A9W3SA97_BACTU</name>
<dbReference type="SUPFAM" id="SSF47413">
    <property type="entry name" value="lambda repressor-like DNA-binding domains"/>
    <property type="match status" value="1"/>
</dbReference>
<dbReference type="PANTHER" id="PTHR46558:SF11">
    <property type="entry name" value="HTH-TYPE TRANSCRIPTIONAL REGULATOR XRE"/>
    <property type="match status" value="1"/>
</dbReference>
<dbReference type="InterPro" id="IPR001387">
    <property type="entry name" value="Cro/C1-type_HTH"/>
</dbReference>
<keyword evidence="1" id="KW-0238">DNA-binding</keyword>
<dbReference type="Gene3D" id="1.10.260.40">
    <property type="entry name" value="lambda repressor-like DNA-binding domains"/>
    <property type="match status" value="1"/>
</dbReference>
<dbReference type="SMART" id="SM00530">
    <property type="entry name" value="HTH_XRE"/>
    <property type="match status" value="1"/>
</dbReference>
<gene>
    <name evidence="3" type="ORF">BT246_22150</name>
</gene>
<dbReference type="CDD" id="cd00093">
    <property type="entry name" value="HTH_XRE"/>
    <property type="match status" value="1"/>
</dbReference>
<evidence type="ECO:0000313" key="4">
    <source>
        <dbReference type="Proteomes" id="UP000092743"/>
    </source>
</evidence>
<dbReference type="AlphaFoldDB" id="A0A9W3SA97"/>
<accession>A0A9W3SA97</accession>
<sequence>MSITSDRIKQSRKEKKLTMDELAKAMNVAQSAIVRWENGTTIPKQDKLKRLSHLLSVDYEYLLGLQNEPRKPTFKTVSRTAFSNLIQNLKRAFEDKDEAKFSSIISKLEENHAELTDSNRNARLSVNNRIESDQLMKFNDWDKENKKELSTLVATLSHHDKETKSAIIESAQIIADKFPQSK</sequence>